<dbReference type="AlphaFoldDB" id="A0A2H0NGY3"/>
<sequence length="88" mass="9833">ARVIANVSQRYPERAAKAVDKLMLNTKDKGTVVRWSAALALGEIAKYNLNIRTKLIPKIEAILEKEQNNGVKNVYLKALKAINKQCLV</sequence>
<organism evidence="1 2">
    <name type="scientific">Candidatus Gottesmanbacteria bacterium CG11_big_fil_rev_8_21_14_0_20_37_11</name>
    <dbReference type="NCBI Taxonomy" id="1974575"/>
    <lineage>
        <taxon>Bacteria</taxon>
        <taxon>Candidatus Gottesmaniibacteriota</taxon>
    </lineage>
</organism>
<accession>A0A2H0NGY3</accession>
<evidence type="ECO:0000313" key="1">
    <source>
        <dbReference type="EMBL" id="PIR08168.1"/>
    </source>
</evidence>
<proteinExistence type="predicted"/>
<reference evidence="1 2" key="1">
    <citation type="submission" date="2017-09" db="EMBL/GenBank/DDBJ databases">
        <title>Depth-based differentiation of microbial function through sediment-hosted aquifers and enrichment of novel symbionts in the deep terrestrial subsurface.</title>
        <authorList>
            <person name="Probst A.J."/>
            <person name="Ladd B."/>
            <person name="Jarett J.K."/>
            <person name="Geller-Mcgrath D.E."/>
            <person name="Sieber C.M."/>
            <person name="Emerson J.B."/>
            <person name="Anantharaman K."/>
            <person name="Thomas B.C."/>
            <person name="Malmstrom R."/>
            <person name="Stieglmeier M."/>
            <person name="Klingl A."/>
            <person name="Woyke T."/>
            <person name="Ryan C.M."/>
            <person name="Banfield J.F."/>
        </authorList>
    </citation>
    <scope>NUCLEOTIDE SEQUENCE [LARGE SCALE GENOMIC DNA]</scope>
    <source>
        <strain evidence="1">CG11_big_fil_rev_8_21_14_0_20_37_11</strain>
    </source>
</reference>
<feature type="non-terminal residue" evidence="1">
    <location>
        <position position="1"/>
    </location>
</feature>
<name>A0A2H0NGY3_9BACT</name>
<dbReference type="InterPro" id="IPR011989">
    <property type="entry name" value="ARM-like"/>
</dbReference>
<protein>
    <recommendedName>
        <fullName evidence="3">HEAT repeat domain-containing protein</fullName>
    </recommendedName>
</protein>
<evidence type="ECO:0008006" key="3">
    <source>
        <dbReference type="Google" id="ProtNLM"/>
    </source>
</evidence>
<dbReference type="SUPFAM" id="SSF48371">
    <property type="entry name" value="ARM repeat"/>
    <property type="match status" value="1"/>
</dbReference>
<evidence type="ECO:0000313" key="2">
    <source>
        <dbReference type="Proteomes" id="UP000230707"/>
    </source>
</evidence>
<dbReference type="EMBL" id="PCWS01000095">
    <property type="protein sequence ID" value="PIR08168.1"/>
    <property type="molecule type" value="Genomic_DNA"/>
</dbReference>
<dbReference type="Gene3D" id="1.25.10.10">
    <property type="entry name" value="Leucine-rich Repeat Variant"/>
    <property type="match status" value="1"/>
</dbReference>
<dbReference type="InterPro" id="IPR016024">
    <property type="entry name" value="ARM-type_fold"/>
</dbReference>
<gene>
    <name evidence="1" type="ORF">COV53_04350</name>
</gene>
<comment type="caution">
    <text evidence="1">The sequence shown here is derived from an EMBL/GenBank/DDBJ whole genome shotgun (WGS) entry which is preliminary data.</text>
</comment>
<dbReference type="Proteomes" id="UP000230707">
    <property type="component" value="Unassembled WGS sequence"/>
</dbReference>